<reference evidence="1" key="2">
    <citation type="submission" date="2011-02" db="EMBL/GenBank/DDBJ databases">
        <authorList>
            <person name="MacLean D."/>
        </authorList>
    </citation>
    <scope>NUCLEOTIDE SEQUENCE</scope>
</reference>
<gene>
    <name evidence="1" type="primary">AlNc14C104G6144</name>
    <name evidence="1" type="ORF">ALNC14_069550</name>
</gene>
<accession>F0WHT7</accession>
<evidence type="ECO:0000313" key="1">
    <source>
        <dbReference type="EMBL" id="CCA20812.1"/>
    </source>
</evidence>
<dbReference type="EMBL" id="FR824149">
    <property type="protein sequence ID" value="CCA20812.1"/>
    <property type="molecule type" value="Genomic_DNA"/>
</dbReference>
<protein>
    <submittedName>
        <fullName evidence="1">AlNc14C104G6144 protein</fullName>
    </submittedName>
</protein>
<sequence>MFSLMSFIITFWVTYCRKFFTGAAISTDVLTIATYVSAGELMTRVFCHRSSAPALSRFASGKGASLSCICML</sequence>
<organism evidence="1">
    <name type="scientific">Albugo laibachii Nc14</name>
    <dbReference type="NCBI Taxonomy" id="890382"/>
    <lineage>
        <taxon>Eukaryota</taxon>
        <taxon>Sar</taxon>
        <taxon>Stramenopiles</taxon>
        <taxon>Oomycota</taxon>
        <taxon>Peronosporomycetes</taxon>
        <taxon>Albuginales</taxon>
        <taxon>Albuginaceae</taxon>
        <taxon>Albugo</taxon>
    </lineage>
</organism>
<dbReference type="AlphaFoldDB" id="F0WHT7"/>
<name>F0WHT7_9STRA</name>
<proteinExistence type="predicted"/>
<dbReference type="HOGENOM" id="CLU_2727498_0_0_1"/>
<reference evidence="1" key="1">
    <citation type="journal article" date="2011" name="PLoS Biol.">
        <title>Gene gain and loss during evolution of obligate parasitism in the white rust pathogen of Arabidopsis thaliana.</title>
        <authorList>
            <person name="Kemen E."/>
            <person name="Gardiner A."/>
            <person name="Schultz-Larsen T."/>
            <person name="Kemen A.C."/>
            <person name="Balmuth A.L."/>
            <person name="Robert-Seilaniantz A."/>
            <person name="Bailey K."/>
            <person name="Holub E."/>
            <person name="Studholme D.J."/>
            <person name="Maclean D."/>
            <person name="Jones J.D."/>
        </authorList>
    </citation>
    <scope>NUCLEOTIDE SEQUENCE</scope>
</reference>